<feature type="transmembrane region" description="Helical" evidence="1">
    <location>
        <begin position="457"/>
        <end position="474"/>
    </location>
</feature>
<protein>
    <recommendedName>
        <fullName evidence="3">Amine oxidase domain-containing protein</fullName>
    </recommendedName>
</protein>
<dbReference type="InterPro" id="IPR036188">
    <property type="entry name" value="FAD/NAD-bd_sf"/>
</dbReference>
<sequence>MVVYDCIVVGAGPSGLTFATLADKNENILIIDKDTAIGGCHKVNRQKYENEFYFCEHGPRIYSNNYVNLKMILGKIGLKFNQVFKKFNLSFLEILYTVAKNNYFTIREIFIMIKDFIILLVNVDYKKNISLKNYMDDNNFTEKARNYIDRMCRFMDGGDSSKISFHSYFNIISEFILYNIYQPIKPNDELLFFLWEKYLKKRNISFKLKTGIKKIVENGKITKIETDANEIFETKKLILALPPENLVKILHNSPEDIKNSFMDFNDLTKFSKNTEYNEYISITYHWNYKLDIDRKLYGMYSNTDWGIAAIVLSDYMTFKESQSKTVISCAITINDKKSKYINKTANECDDEKEIFDEVFRQLKEIYKKLPIPTLMFINNKYINNEWVSNETAFIKTSNYNYLKSHNNNNIYTLGTHNGDAKVHFTSMESAVTNAIKMVNVIYNTNYKIKRPYNVRDFLIIVISCIIAILIIKNYY</sequence>
<evidence type="ECO:0000256" key="1">
    <source>
        <dbReference type="SAM" id="Phobius"/>
    </source>
</evidence>
<evidence type="ECO:0000313" key="2">
    <source>
        <dbReference type="EMBL" id="QHT17603.1"/>
    </source>
</evidence>
<keyword evidence="1" id="KW-0812">Transmembrane</keyword>
<dbReference type="InterPro" id="IPR050464">
    <property type="entry name" value="Zeta_carotene_desat/Oxidored"/>
</dbReference>
<dbReference type="Pfam" id="PF13450">
    <property type="entry name" value="NAD_binding_8"/>
    <property type="match status" value="1"/>
</dbReference>
<keyword evidence="1" id="KW-0472">Membrane</keyword>
<organism evidence="2">
    <name type="scientific">viral metagenome</name>
    <dbReference type="NCBI Taxonomy" id="1070528"/>
    <lineage>
        <taxon>unclassified sequences</taxon>
        <taxon>metagenomes</taxon>
        <taxon>organismal metagenomes</taxon>
    </lineage>
</organism>
<reference evidence="2" key="1">
    <citation type="journal article" date="2020" name="Nature">
        <title>Giant virus diversity and host interactions through global metagenomics.</title>
        <authorList>
            <person name="Schulz F."/>
            <person name="Roux S."/>
            <person name="Paez-Espino D."/>
            <person name="Jungbluth S."/>
            <person name="Walsh D.A."/>
            <person name="Denef V.J."/>
            <person name="McMahon K.D."/>
            <person name="Konstantinidis K.T."/>
            <person name="Eloe-Fadrosh E.A."/>
            <person name="Kyrpides N.C."/>
            <person name="Woyke T."/>
        </authorList>
    </citation>
    <scope>NUCLEOTIDE SEQUENCE</scope>
    <source>
        <strain evidence="2">GVMAG-M-3300023174-30</strain>
    </source>
</reference>
<evidence type="ECO:0008006" key="3">
    <source>
        <dbReference type="Google" id="ProtNLM"/>
    </source>
</evidence>
<dbReference type="Gene3D" id="3.50.50.60">
    <property type="entry name" value="FAD/NAD(P)-binding domain"/>
    <property type="match status" value="1"/>
</dbReference>
<dbReference type="AlphaFoldDB" id="A0A6C0DLZ4"/>
<dbReference type="PANTHER" id="PTHR42923">
    <property type="entry name" value="PROTOPORPHYRINOGEN OXIDASE"/>
    <property type="match status" value="1"/>
</dbReference>
<proteinExistence type="predicted"/>
<name>A0A6C0DLZ4_9ZZZZ</name>
<dbReference type="EMBL" id="MN739643">
    <property type="protein sequence ID" value="QHT17603.1"/>
    <property type="molecule type" value="Genomic_DNA"/>
</dbReference>
<accession>A0A6C0DLZ4</accession>
<keyword evidence="1" id="KW-1133">Transmembrane helix</keyword>
<dbReference type="SUPFAM" id="SSF51905">
    <property type="entry name" value="FAD/NAD(P)-binding domain"/>
    <property type="match status" value="1"/>
</dbReference>
<dbReference type="GO" id="GO:0016491">
    <property type="term" value="F:oxidoreductase activity"/>
    <property type="evidence" value="ECO:0007669"/>
    <property type="project" value="TreeGrafter"/>
</dbReference>